<accession>A0A916QGA0</accession>
<keyword evidence="6" id="KW-1185">Reference proteome</keyword>
<evidence type="ECO:0000259" key="4">
    <source>
        <dbReference type="PROSITE" id="PS01124"/>
    </source>
</evidence>
<evidence type="ECO:0000313" key="5">
    <source>
        <dbReference type="EMBL" id="GFR37887.1"/>
    </source>
</evidence>
<comment type="caution">
    <text evidence="5">The sequence shown here is derived from an EMBL/GenBank/DDBJ whole genome shotgun (WGS) entry which is preliminary data.</text>
</comment>
<dbReference type="GO" id="GO:0043565">
    <property type="term" value="F:sequence-specific DNA binding"/>
    <property type="evidence" value="ECO:0007669"/>
    <property type="project" value="InterPro"/>
</dbReference>
<dbReference type="AlphaFoldDB" id="A0A916QGA0"/>
<keyword evidence="1" id="KW-0805">Transcription regulation</keyword>
<dbReference type="InterPro" id="IPR018060">
    <property type="entry name" value="HTH_AraC"/>
</dbReference>
<dbReference type="PANTHER" id="PTHR43280:SF28">
    <property type="entry name" value="HTH-TYPE TRANSCRIPTIONAL ACTIVATOR RHAS"/>
    <property type="match status" value="1"/>
</dbReference>
<gene>
    <name evidence="5" type="ORF">PRECH8_11830</name>
</gene>
<evidence type="ECO:0000256" key="3">
    <source>
        <dbReference type="ARBA" id="ARBA00023163"/>
    </source>
</evidence>
<evidence type="ECO:0000256" key="1">
    <source>
        <dbReference type="ARBA" id="ARBA00023015"/>
    </source>
</evidence>
<dbReference type="Proteomes" id="UP000654993">
    <property type="component" value="Unassembled WGS sequence"/>
</dbReference>
<dbReference type="EMBL" id="BMAQ01000008">
    <property type="protein sequence ID" value="GFR37887.1"/>
    <property type="molecule type" value="Genomic_DNA"/>
</dbReference>
<dbReference type="Pfam" id="PF12833">
    <property type="entry name" value="HTH_18"/>
    <property type="match status" value="1"/>
</dbReference>
<keyword evidence="3" id="KW-0804">Transcription</keyword>
<dbReference type="GO" id="GO:0003700">
    <property type="term" value="F:DNA-binding transcription factor activity"/>
    <property type="evidence" value="ECO:0007669"/>
    <property type="project" value="InterPro"/>
</dbReference>
<dbReference type="InterPro" id="IPR009057">
    <property type="entry name" value="Homeodomain-like_sf"/>
</dbReference>
<dbReference type="SUPFAM" id="SSF46689">
    <property type="entry name" value="Homeodomain-like"/>
    <property type="match status" value="1"/>
</dbReference>
<dbReference type="PANTHER" id="PTHR43280">
    <property type="entry name" value="ARAC-FAMILY TRANSCRIPTIONAL REGULATOR"/>
    <property type="match status" value="1"/>
</dbReference>
<sequence length="326" mass="38082">MHKINNVVNHSEHDQEVSPRIMVKDVMMPELSLQRYLPHIKQQVLRELLTNKTYGFRDWVQLKQLLNLDGWQNSVRLILLKPQRSLESEYLFALANIAEDIFREEGLLALDTMVGATLVFLVDDCSLECLARSVEMIRYYYKRYYRLNFMSVYTDLGDVHNLRRMFKEAMSLLNEAVNPVSAAESLDLRGDMRRQGLRTQIRGTRDARTDAGESSDIVASMIRYIHEHLSDPALSLQKLSKEVFYMNSDYLGKLFLKQTGEKFSRYVMRVRMEKAVQYMLHNADLKILDIAALVGFPHNVQYFSQVFKKMSGYSPSQYRDQLQKRA</sequence>
<evidence type="ECO:0000256" key="2">
    <source>
        <dbReference type="ARBA" id="ARBA00023125"/>
    </source>
</evidence>
<feature type="domain" description="HTH araC/xylS-type" evidence="4">
    <location>
        <begin position="219"/>
        <end position="321"/>
    </location>
</feature>
<dbReference type="SMART" id="SM00342">
    <property type="entry name" value="HTH_ARAC"/>
    <property type="match status" value="1"/>
</dbReference>
<name>A0A916QGA0_9BACL</name>
<reference evidence="5" key="1">
    <citation type="submission" date="2020-08" db="EMBL/GenBank/DDBJ databases">
        <authorList>
            <person name="Uke A."/>
            <person name="Chhe C."/>
            <person name="Baramee S."/>
            <person name="Kosugi A."/>
        </authorList>
    </citation>
    <scope>NUCLEOTIDE SEQUENCE</scope>
    <source>
        <strain evidence="5">DA-C8</strain>
    </source>
</reference>
<protein>
    <recommendedName>
        <fullName evidence="4">HTH araC/xylS-type domain-containing protein</fullName>
    </recommendedName>
</protein>
<dbReference type="PROSITE" id="PS01124">
    <property type="entry name" value="HTH_ARAC_FAMILY_2"/>
    <property type="match status" value="1"/>
</dbReference>
<dbReference type="Gene3D" id="1.10.10.60">
    <property type="entry name" value="Homeodomain-like"/>
    <property type="match status" value="2"/>
</dbReference>
<evidence type="ECO:0000313" key="6">
    <source>
        <dbReference type="Proteomes" id="UP000654993"/>
    </source>
</evidence>
<reference evidence="5" key="2">
    <citation type="journal article" date="2021" name="Data Brief">
        <title>Draft genome sequence data of the facultative, thermophilic, xylanolytic bacterium Paenibacillus sp. strain DA-C8.</title>
        <authorList>
            <person name="Chhe C."/>
            <person name="Uke A."/>
            <person name="Baramee S."/>
            <person name="Ungkulpasvich U."/>
            <person name="Tachaapaikoon C."/>
            <person name="Pason P."/>
            <person name="Waeonukul R."/>
            <person name="Ratanakhanokchai K."/>
            <person name="Kosugi A."/>
        </authorList>
    </citation>
    <scope>NUCLEOTIDE SEQUENCE</scope>
    <source>
        <strain evidence="5">DA-C8</strain>
    </source>
</reference>
<proteinExistence type="predicted"/>
<keyword evidence="2" id="KW-0238">DNA-binding</keyword>
<organism evidence="5 6">
    <name type="scientific">Insulibacter thermoxylanivorax</name>
    <dbReference type="NCBI Taxonomy" id="2749268"/>
    <lineage>
        <taxon>Bacteria</taxon>
        <taxon>Bacillati</taxon>
        <taxon>Bacillota</taxon>
        <taxon>Bacilli</taxon>
        <taxon>Bacillales</taxon>
        <taxon>Paenibacillaceae</taxon>
        <taxon>Insulibacter</taxon>
    </lineage>
</organism>